<comment type="caution">
    <text evidence="2">The sequence shown here is derived from an EMBL/GenBank/DDBJ whole genome shotgun (WGS) entry which is preliminary data.</text>
</comment>
<evidence type="ECO:0000313" key="2">
    <source>
        <dbReference type="EMBL" id="GET42146.1"/>
    </source>
</evidence>
<protein>
    <recommendedName>
        <fullName evidence="1">PPM-type phosphatase domain-containing protein</fullName>
    </recommendedName>
</protein>
<dbReference type="EMBL" id="BLAY01000150">
    <property type="protein sequence ID" value="GET42146.1"/>
    <property type="molecule type" value="Genomic_DNA"/>
</dbReference>
<gene>
    <name evidence="2" type="ORF">MiSe_69600</name>
</gene>
<name>A0AAV3XMZ7_9CYAN</name>
<feature type="domain" description="PPM-type phosphatase" evidence="1">
    <location>
        <begin position="12"/>
        <end position="273"/>
    </location>
</feature>
<keyword evidence="3" id="KW-1185">Reference proteome</keyword>
<accession>A0AAV3XMZ7</accession>
<dbReference type="Gene3D" id="3.60.40.10">
    <property type="entry name" value="PPM-type phosphatase domain"/>
    <property type="match status" value="1"/>
</dbReference>
<dbReference type="Proteomes" id="UP001050975">
    <property type="component" value="Unassembled WGS sequence"/>
</dbReference>
<proteinExistence type="predicted"/>
<dbReference type="SUPFAM" id="SSF81606">
    <property type="entry name" value="PP2C-like"/>
    <property type="match status" value="1"/>
</dbReference>
<organism evidence="2 3">
    <name type="scientific">Microseira wollei NIES-4236</name>
    <dbReference type="NCBI Taxonomy" id="2530354"/>
    <lineage>
        <taxon>Bacteria</taxon>
        <taxon>Bacillati</taxon>
        <taxon>Cyanobacteriota</taxon>
        <taxon>Cyanophyceae</taxon>
        <taxon>Oscillatoriophycideae</taxon>
        <taxon>Aerosakkonematales</taxon>
        <taxon>Aerosakkonemataceae</taxon>
        <taxon>Microseira</taxon>
    </lineage>
</organism>
<dbReference type="InterPro" id="IPR001932">
    <property type="entry name" value="PPM-type_phosphatase-like_dom"/>
</dbReference>
<dbReference type="Pfam" id="PF13672">
    <property type="entry name" value="PP2C_2"/>
    <property type="match status" value="1"/>
</dbReference>
<evidence type="ECO:0000259" key="1">
    <source>
        <dbReference type="Pfam" id="PF13672"/>
    </source>
</evidence>
<dbReference type="InterPro" id="IPR036457">
    <property type="entry name" value="PPM-type-like_dom_sf"/>
</dbReference>
<sequence length="298" mass="34004">MAWKAIARFCAGTKHQKRNIECQDYAAWEILKDRAIAGVVSDGAGCAKYAAQGAEIAVKTAISSIKRSFEPLNPVLVDASSLVAYCHQPLLFVSKLYRWFFSLFGFKNPKKVRCLGEISDSKTREIFNLALEQVRLSLQQQAVKRQCSIDEFACTLLAFIATPDWIAAMQIGDGFIVVRQPNNNYQLLFQPQKGEFINEVAVFVTSDNAKDEMKVQTFPGKHKFICVSTDGLELVSIRFRDFQPYKPFFQPFEEYMEIIPDPEQETDIEDFLNSEQVNRRTNDDKTLLLCFYDEQSNV</sequence>
<dbReference type="AlphaFoldDB" id="A0AAV3XMZ7"/>
<dbReference type="RefSeq" id="WP_226589253.1">
    <property type="nucleotide sequence ID" value="NZ_BLAY01000150.1"/>
</dbReference>
<evidence type="ECO:0000313" key="3">
    <source>
        <dbReference type="Proteomes" id="UP001050975"/>
    </source>
</evidence>
<reference evidence="2" key="1">
    <citation type="submission" date="2019-10" db="EMBL/GenBank/DDBJ databases">
        <title>Draft genome sequece of Microseira wollei NIES-4236.</title>
        <authorList>
            <person name="Yamaguchi H."/>
            <person name="Suzuki S."/>
            <person name="Kawachi M."/>
        </authorList>
    </citation>
    <scope>NUCLEOTIDE SEQUENCE</scope>
    <source>
        <strain evidence="2">NIES-4236</strain>
    </source>
</reference>